<proteinExistence type="predicted"/>
<reference evidence="1" key="1">
    <citation type="submission" date="2021-06" db="EMBL/GenBank/DDBJ databases">
        <authorList>
            <person name="Kallberg Y."/>
            <person name="Tangrot J."/>
            <person name="Rosling A."/>
        </authorList>
    </citation>
    <scope>NUCLEOTIDE SEQUENCE</scope>
    <source>
        <strain evidence="1">CL356</strain>
    </source>
</reference>
<sequence>MHPVKKRGRPPTTVVNKIRSAFAICPVSPTHFQDFSKTFIPQKLFPDIWAARSTDRWEIAPSNDAGNENYIKPPRKRKPIPLDHKEEWNLLIELDNASKPLSPKAVRLKGKLHLRRLKRGLGLKIFDIDTIVSEHMRSSIPLEIMPHEDFFETEKQAKDVKENKEKNIDSTSQIENLMSTPYKNSFASRLYGDIRSANTLTAENAWTSPLQRKLRPYIRRDYETMPPKLNLLRDIVKYAHRSDPNWTQPPSSPIDFCYFQKEHLSQVNDLLQRCFWPGIDGGVVAMYKRLIIGCGFMTPEAYITYIAVAPGWQKSGIGQ</sequence>
<evidence type="ECO:0000313" key="2">
    <source>
        <dbReference type="Proteomes" id="UP000789525"/>
    </source>
</evidence>
<dbReference type="Proteomes" id="UP000789525">
    <property type="component" value="Unassembled WGS sequence"/>
</dbReference>
<dbReference type="EMBL" id="CAJVPT010006104">
    <property type="protein sequence ID" value="CAG8527494.1"/>
    <property type="molecule type" value="Genomic_DNA"/>
</dbReference>
<accession>A0ACA9LI77</accession>
<comment type="caution">
    <text evidence="1">The sequence shown here is derived from an EMBL/GenBank/DDBJ whole genome shotgun (WGS) entry which is preliminary data.</text>
</comment>
<organism evidence="1 2">
    <name type="scientific">Acaulospora colombiana</name>
    <dbReference type="NCBI Taxonomy" id="27376"/>
    <lineage>
        <taxon>Eukaryota</taxon>
        <taxon>Fungi</taxon>
        <taxon>Fungi incertae sedis</taxon>
        <taxon>Mucoromycota</taxon>
        <taxon>Glomeromycotina</taxon>
        <taxon>Glomeromycetes</taxon>
        <taxon>Diversisporales</taxon>
        <taxon>Acaulosporaceae</taxon>
        <taxon>Acaulospora</taxon>
    </lineage>
</organism>
<gene>
    <name evidence="1" type="ORF">ACOLOM_LOCUS3930</name>
</gene>
<evidence type="ECO:0000313" key="1">
    <source>
        <dbReference type="EMBL" id="CAG8527494.1"/>
    </source>
</evidence>
<protein>
    <submittedName>
        <fullName evidence="1">1985_t:CDS:1</fullName>
    </submittedName>
</protein>
<keyword evidence="2" id="KW-1185">Reference proteome</keyword>
<name>A0ACA9LI77_9GLOM</name>